<organism evidence="1 2">
    <name type="scientific">Catharanthus roseus</name>
    <name type="common">Madagascar periwinkle</name>
    <name type="synonym">Vinca rosea</name>
    <dbReference type="NCBI Taxonomy" id="4058"/>
    <lineage>
        <taxon>Eukaryota</taxon>
        <taxon>Viridiplantae</taxon>
        <taxon>Streptophyta</taxon>
        <taxon>Embryophyta</taxon>
        <taxon>Tracheophyta</taxon>
        <taxon>Spermatophyta</taxon>
        <taxon>Magnoliopsida</taxon>
        <taxon>eudicotyledons</taxon>
        <taxon>Gunneridae</taxon>
        <taxon>Pentapetalae</taxon>
        <taxon>asterids</taxon>
        <taxon>lamiids</taxon>
        <taxon>Gentianales</taxon>
        <taxon>Apocynaceae</taxon>
        <taxon>Rauvolfioideae</taxon>
        <taxon>Vinceae</taxon>
        <taxon>Catharanthinae</taxon>
        <taxon>Catharanthus</taxon>
    </lineage>
</organism>
<accession>A0ACB9ZXB1</accession>
<dbReference type="Proteomes" id="UP001060085">
    <property type="component" value="Linkage Group LG07"/>
</dbReference>
<reference evidence="2" key="1">
    <citation type="journal article" date="2023" name="Nat. Plants">
        <title>Single-cell RNA sequencing provides a high-resolution roadmap for understanding the multicellular compartmentation of specialized metabolism.</title>
        <authorList>
            <person name="Sun S."/>
            <person name="Shen X."/>
            <person name="Li Y."/>
            <person name="Li Y."/>
            <person name="Wang S."/>
            <person name="Li R."/>
            <person name="Zhang H."/>
            <person name="Shen G."/>
            <person name="Guo B."/>
            <person name="Wei J."/>
            <person name="Xu J."/>
            <person name="St-Pierre B."/>
            <person name="Chen S."/>
            <person name="Sun C."/>
        </authorList>
    </citation>
    <scope>NUCLEOTIDE SEQUENCE [LARGE SCALE GENOMIC DNA]</scope>
</reference>
<comment type="caution">
    <text evidence="1">The sequence shown here is derived from an EMBL/GenBank/DDBJ whole genome shotgun (WGS) entry which is preliminary data.</text>
</comment>
<evidence type="ECO:0000313" key="1">
    <source>
        <dbReference type="EMBL" id="KAI5652352.1"/>
    </source>
</evidence>
<proteinExistence type="predicted"/>
<dbReference type="EMBL" id="CM044707">
    <property type="protein sequence ID" value="KAI5652352.1"/>
    <property type="molecule type" value="Genomic_DNA"/>
</dbReference>
<keyword evidence="2" id="KW-1185">Reference proteome</keyword>
<gene>
    <name evidence="1" type="ORF">M9H77_29539</name>
</gene>
<protein>
    <submittedName>
        <fullName evidence="1">Uncharacterized protein</fullName>
    </submittedName>
</protein>
<evidence type="ECO:0000313" key="2">
    <source>
        <dbReference type="Proteomes" id="UP001060085"/>
    </source>
</evidence>
<sequence>MSLQALSRFSRQHRTLPVDNTDIEVFVPSLFLAPRPTADGRLAYLRWSVFDVSKGKSHYGAGGGYNHFAGRDASLAFVSGNFTDFRTFVYGFGHGVKKSILPVKEAAEELLKPSVLALDIAETKVEKCGQNLERIDFSKEMRHRAFCRHELEDIWMLDATINAGSLWKEGPQVTLDCACALEY</sequence>
<name>A0ACB9ZXB1_CATRO</name>